<protein>
    <recommendedName>
        <fullName evidence="3">Nucleotidyltransferase family protein</fullName>
    </recommendedName>
</protein>
<evidence type="ECO:0000313" key="1">
    <source>
        <dbReference type="EMBL" id="SMY08365.1"/>
    </source>
</evidence>
<dbReference type="EMBL" id="FXZK01000004">
    <property type="protein sequence ID" value="SMY08365.1"/>
    <property type="molecule type" value="Genomic_DNA"/>
</dbReference>
<dbReference type="Proteomes" id="UP000201613">
    <property type="component" value="Unassembled WGS sequence"/>
</dbReference>
<organism evidence="1 2">
    <name type="scientific">Flavimaricola marinus</name>
    <dbReference type="NCBI Taxonomy" id="1819565"/>
    <lineage>
        <taxon>Bacteria</taxon>
        <taxon>Pseudomonadati</taxon>
        <taxon>Pseudomonadota</taxon>
        <taxon>Alphaproteobacteria</taxon>
        <taxon>Rhodobacterales</taxon>
        <taxon>Paracoccaceae</taxon>
        <taxon>Flavimaricola</taxon>
    </lineage>
</organism>
<keyword evidence="2" id="KW-1185">Reference proteome</keyword>
<evidence type="ECO:0000313" key="2">
    <source>
        <dbReference type="Proteomes" id="UP000201613"/>
    </source>
</evidence>
<gene>
    <name evidence="1" type="ORF">LOM8899_02516</name>
</gene>
<dbReference type="RefSeq" id="WP_093992682.1">
    <property type="nucleotide sequence ID" value="NZ_FXZK01000004.1"/>
</dbReference>
<name>A0A238LG22_9RHOB</name>
<dbReference type="PANTHER" id="PTHR39166:SF1">
    <property type="entry name" value="BLL1166 PROTEIN"/>
    <property type="match status" value="1"/>
</dbReference>
<accession>A0A238LG22</accession>
<proteinExistence type="predicted"/>
<dbReference type="PANTHER" id="PTHR39166">
    <property type="entry name" value="BLL1166 PROTEIN"/>
    <property type="match status" value="1"/>
</dbReference>
<dbReference type="AlphaFoldDB" id="A0A238LG22"/>
<reference evidence="1 2" key="1">
    <citation type="submission" date="2017-05" db="EMBL/GenBank/DDBJ databases">
        <authorList>
            <person name="Song R."/>
            <person name="Chenine A.L."/>
            <person name="Ruprecht R.M."/>
        </authorList>
    </citation>
    <scope>NUCLEOTIDE SEQUENCE [LARGE SCALE GENOMIC DNA]</scope>
    <source>
        <strain evidence="1 2">CECT 8899</strain>
    </source>
</reference>
<dbReference type="InterPro" id="IPR009267">
    <property type="entry name" value="NTP_transf_6"/>
</dbReference>
<sequence length="201" mass="22649">MTSPHLRYSGLPAPDQEAALIAIVQASPVLMRTFEAARALDLPDWWIVSGAIYNQVWNHLTGRPEMTGVKDIDLFYFDPDTSYEAEDAAIRRASACFAEVPPVEVRNQARVHLWYEQHFGQTYDPLTKTTDGIDNFVCQTHAVGMRLGPDGFEVYAPFGLEDIFAFRLTPNPVRDGRKTHMAKAARQSAVWPELEIVAWPD</sequence>
<evidence type="ECO:0008006" key="3">
    <source>
        <dbReference type="Google" id="ProtNLM"/>
    </source>
</evidence>
<dbReference type="OrthoDB" id="9805247at2"/>
<dbReference type="Pfam" id="PF06042">
    <property type="entry name" value="NTP_transf_6"/>
    <property type="match status" value="1"/>
</dbReference>